<dbReference type="Proteomes" id="UP000092555">
    <property type="component" value="Unassembled WGS sequence"/>
</dbReference>
<gene>
    <name evidence="1" type="ORF">METBIDRAFT_12073</name>
</gene>
<dbReference type="AlphaFoldDB" id="A0A1A0HC63"/>
<sequence length="538" mass="57759">MSDSSQLFQKAHLARTGDLSFVGRFHHNFGAEHGLFDYLLDQKDMWGEKLFYVNERQFRQWVEQGRHRVREVPAMAALGLPPLQTQPLTAQQFQHTFGAAADIVLNTTKGGAAAQHRLAPGGCVPLNAAVDRNALAVHAGGHVTALKWLAFSSPALLAVAVVNSKDGLAGVVGAPELGVLAAAAAAPRGTARHVRSAVQLWAYDVDQAALRLVQVLDTLALGATARLAWRPARAADGCSGVLLGVFSDGRLHFFELRSTPGAEPRYAAVTRPSWTVELGAAVSAFDFVDHARVVVGTADGAVAEFVLPGPGVSETAARVPSFVARVADSMVTAVCVADAHASRVVLVNTASAQSYALQYDQMRQGRLEVGSTVSPLQPLYHRAYRIFVYPDSAESIGYTFARHPHQKHSLLLRTELVSAFHTSEFLNHPFAVVGNTCGDVYVMNVGRKIFGMPKAHNKLVVPLRIWSVFRAPGDLALTLAGDYVPVSPDRSEVMCTATPPEVVVSAAAWNENFDGSSTYAFATYAGLLVVERLDPVLI</sequence>
<evidence type="ECO:0000313" key="1">
    <source>
        <dbReference type="EMBL" id="OBA21580.1"/>
    </source>
</evidence>
<dbReference type="STRING" id="869754.A0A1A0HC63"/>
<proteinExistence type="predicted"/>
<protein>
    <submittedName>
        <fullName evidence="1">Uncharacterized protein</fullName>
    </submittedName>
</protein>
<reference evidence="1 2" key="1">
    <citation type="submission" date="2016-05" db="EMBL/GenBank/DDBJ databases">
        <title>Comparative genomics of biotechnologically important yeasts.</title>
        <authorList>
            <consortium name="DOE Joint Genome Institute"/>
            <person name="Riley R."/>
            <person name="Haridas S."/>
            <person name="Wolfe K.H."/>
            <person name="Lopes M.R."/>
            <person name="Hittinger C.T."/>
            <person name="Goker M."/>
            <person name="Salamov A."/>
            <person name="Wisecaver J."/>
            <person name="Long T.M."/>
            <person name="Aerts A.L."/>
            <person name="Barry K."/>
            <person name="Choi C."/>
            <person name="Clum A."/>
            <person name="Coughlan A.Y."/>
            <person name="Deshpande S."/>
            <person name="Douglass A.P."/>
            <person name="Hanson S.J."/>
            <person name="Klenk H.-P."/>
            <person name="LaButti K."/>
            <person name="Lapidus A."/>
            <person name="Lindquist E."/>
            <person name="Lipzen A."/>
            <person name="Meier-kolthoff J.P."/>
            <person name="Ohm R.A."/>
            <person name="Otillar R.P."/>
            <person name="Pangilinan J."/>
            <person name="Peng Y."/>
            <person name="Rokas A."/>
            <person name="Rosa C.A."/>
            <person name="Scheuner C."/>
            <person name="Sibirny A.A."/>
            <person name="Slot J.C."/>
            <person name="Stielow J.B."/>
            <person name="Sun H."/>
            <person name="Kurtzman C.P."/>
            <person name="Blackwell M."/>
            <person name="Grigoriev I.V."/>
            <person name="Jeffries T.W."/>
        </authorList>
    </citation>
    <scope>NUCLEOTIDE SEQUENCE [LARGE SCALE GENOMIC DNA]</scope>
    <source>
        <strain evidence="1 2">NRRL YB-4993</strain>
    </source>
</reference>
<dbReference type="RefSeq" id="XP_018712090.1">
    <property type="nucleotide sequence ID" value="XM_018854158.1"/>
</dbReference>
<dbReference type="OrthoDB" id="4703at2759"/>
<dbReference type="GeneID" id="30027134"/>
<organism evidence="1 2">
    <name type="scientific">Metschnikowia bicuspidata var. bicuspidata NRRL YB-4993</name>
    <dbReference type="NCBI Taxonomy" id="869754"/>
    <lineage>
        <taxon>Eukaryota</taxon>
        <taxon>Fungi</taxon>
        <taxon>Dikarya</taxon>
        <taxon>Ascomycota</taxon>
        <taxon>Saccharomycotina</taxon>
        <taxon>Pichiomycetes</taxon>
        <taxon>Metschnikowiaceae</taxon>
        <taxon>Metschnikowia</taxon>
    </lineage>
</organism>
<evidence type="ECO:0000313" key="2">
    <source>
        <dbReference type="Proteomes" id="UP000092555"/>
    </source>
</evidence>
<comment type="caution">
    <text evidence="1">The sequence shown here is derived from an EMBL/GenBank/DDBJ whole genome shotgun (WGS) entry which is preliminary data.</text>
</comment>
<accession>A0A1A0HC63</accession>
<keyword evidence="2" id="KW-1185">Reference proteome</keyword>
<name>A0A1A0HC63_9ASCO</name>
<dbReference type="EMBL" id="LXTC01000003">
    <property type="protein sequence ID" value="OBA21580.1"/>
    <property type="molecule type" value="Genomic_DNA"/>
</dbReference>